<feature type="compositionally biased region" description="Basic and acidic residues" evidence="5">
    <location>
        <begin position="800"/>
        <end position="818"/>
    </location>
</feature>
<evidence type="ECO:0000256" key="1">
    <source>
        <dbReference type="ARBA" id="ARBA00005234"/>
    </source>
</evidence>
<dbReference type="EMBL" id="JARKIB010000246">
    <property type="protein sequence ID" value="KAJ7719911.1"/>
    <property type="molecule type" value="Genomic_DNA"/>
</dbReference>
<dbReference type="Gene3D" id="3.40.395.10">
    <property type="entry name" value="Adenoviral Proteinase, Chain A"/>
    <property type="match status" value="1"/>
</dbReference>
<evidence type="ECO:0000313" key="8">
    <source>
        <dbReference type="Proteomes" id="UP001215598"/>
    </source>
</evidence>
<dbReference type="SUPFAM" id="SSF57903">
    <property type="entry name" value="FYVE/PHD zinc finger"/>
    <property type="match status" value="1"/>
</dbReference>
<keyword evidence="3" id="KW-0378">Hydrolase</keyword>
<dbReference type="GO" id="GO:0006508">
    <property type="term" value="P:proteolysis"/>
    <property type="evidence" value="ECO:0007669"/>
    <property type="project" value="UniProtKB-KW"/>
</dbReference>
<proteinExistence type="inferred from homology"/>
<dbReference type="InterPro" id="IPR013083">
    <property type="entry name" value="Znf_RING/FYVE/PHD"/>
</dbReference>
<dbReference type="PROSITE" id="PS50600">
    <property type="entry name" value="ULP_PROTEASE"/>
    <property type="match status" value="1"/>
</dbReference>
<dbReference type="InterPro" id="IPR011011">
    <property type="entry name" value="Znf_FYVE_PHD"/>
</dbReference>
<dbReference type="PANTHER" id="PTHR46915">
    <property type="entry name" value="UBIQUITIN-LIKE PROTEASE 4-RELATED"/>
    <property type="match status" value="1"/>
</dbReference>
<keyword evidence="8" id="KW-1185">Reference proteome</keyword>
<dbReference type="InterPro" id="IPR038765">
    <property type="entry name" value="Papain-like_cys_pep_sf"/>
</dbReference>
<organism evidence="7 8">
    <name type="scientific">Mycena metata</name>
    <dbReference type="NCBI Taxonomy" id="1033252"/>
    <lineage>
        <taxon>Eukaryota</taxon>
        <taxon>Fungi</taxon>
        <taxon>Dikarya</taxon>
        <taxon>Basidiomycota</taxon>
        <taxon>Agaricomycotina</taxon>
        <taxon>Agaricomycetes</taxon>
        <taxon>Agaricomycetidae</taxon>
        <taxon>Agaricales</taxon>
        <taxon>Marasmiineae</taxon>
        <taxon>Mycenaceae</taxon>
        <taxon>Mycena</taxon>
    </lineage>
</organism>
<dbReference type="GO" id="GO:0016926">
    <property type="term" value="P:protein desumoylation"/>
    <property type="evidence" value="ECO:0007669"/>
    <property type="project" value="UniProtKB-ARBA"/>
</dbReference>
<evidence type="ECO:0000256" key="3">
    <source>
        <dbReference type="ARBA" id="ARBA00022801"/>
    </source>
</evidence>
<dbReference type="AlphaFoldDB" id="A0AAD7HFY4"/>
<comment type="caution">
    <text evidence="7">The sequence shown here is derived from an EMBL/GenBank/DDBJ whole genome shotgun (WGS) entry which is preliminary data.</text>
</comment>
<comment type="similarity">
    <text evidence="1">Belongs to the peptidase C48 family.</text>
</comment>
<protein>
    <recommendedName>
        <fullName evidence="6">Ubiquitin-like protease family profile domain-containing protein</fullName>
    </recommendedName>
</protein>
<dbReference type="PANTHER" id="PTHR46915:SF2">
    <property type="entry name" value="UBIQUITIN-LIKE PROTEASE 4"/>
    <property type="match status" value="1"/>
</dbReference>
<evidence type="ECO:0000313" key="7">
    <source>
        <dbReference type="EMBL" id="KAJ7719911.1"/>
    </source>
</evidence>
<reference evidence="7" key="1">
    <citation type="submission" date="2023-03" db="EMBL/GenBank/DDBJ databases">
        <title>Massive genome expansion in bonnet fungi (Mycena s.s.) driven by repeated elements and novel gene families across ecological guilds.</title>
        <authorList>
            <consortium name="Lawrence Berkeley National Laboratory"/>
            <person name="Harder C.B."/>
            <person name="Miyauchi S."/>
            <person name="Viragh M."/>
            <person name="Kuo A."/>
            <person name="Thoen E."/>
            <person name="Andreopoulos B."/>
            <person name="Lu D."/>
            <person name="Skrede I."/>
            <person name="Drula E."/>
            <person name="Henrissat B."/>
            <person name="Morin E."/>
            <person name="Kohler A."/>
            <person name="Barry K."/>
            <person name="LaButti K."/>
            <person name="Morin E."/>
            <person name="Salamov A."/>
            <person name="Lipzen A."/>
            <person name="Mereny Z."/>
            <person name="Hegedus B."/>
            <person name="Baldrian P."/>
            <person name="Stursova M."/>
            <person name="Weitz H."/>
            <person name="Taylor A."/>
            <person name="Grigoriev I.V."/>
            <person name="Nagy L.G."/>
            <person name="Martin F."/>
            <person name="Kauserud H."/>
        </authorList>
    </citation>
    <scope>NUCLEOTIDE SEQUENCE</scope>
    <source>
        <strain evidence="7">CBHHK182m</strain>
    </source>
</reference>
<evidence type="ECO:0000259" key="6">
    <source>
        <dbReference type="PROSITE" id="PS50600"/>
    </source>
</evidence>
<dbReference type="GO" id="GO:0019783">
    <property type="term" value="F:ubiquitin-like protein peptidase activity"/>
    <property type="evidence" value="ECO:0007669"/>
    <property type="project" value="UniProtKB-ARBA"/>
</dbReference>
<evidence type="ECO:0000256" key="5">
    <source>
        <dbReference type="SAM" id="MobiDB-lite"/>
    </source>
</evidence>
<dbReference type="Gene3D" id="3.30.40.10">
    <property type="entry name" value="Zinc/RING finger domain, C3HC4 (zinc finger)"/>
    <property type="match status" value="1"/>
</dbReference>
<dbReference type="SUPFAM" id="SSF54001">
    <property type="entry name" value="Cysteine proteinases"/>
    <property type="match status" value="1"/>
</dbReference>
<feature type="region of interest" description="Disordered" evidence="5">
    <location>
        <begin position="800"/>
        <end position="840"/>
    </location>
</feature>
<gene>
    <name evidence="7" type="ORF">B0H16DRAFT_1605469</name>
</gene>
<keyword evidence="2" id="KW-0645">Protease</keyword>
<dbReference type="InterPro" id="IPR003653">
    <property type="entry name" value="Peptidase_C48_C"/>
</dbReference>
<dbReference type="Pfam" id="PF02902">
    <property type="entry name" value="Peptidase_C48"/>
    <property type="match status" value="1"/>
</dbReference>
<evidence type="ECO:0000256" key="2">
    <source>
        <dbReference type="ARBA" id="ARBA00022670"/>
    </source>
</evidence>
<dbReference type="Proteomes" id="UP001215598">
    <property type="component" value="Unassembled WGS sequence"/>
</dbReference>
<sequence length="840" mass="95339">MEHAFLGVNNQTLQAMSDAFNQQLDKVRNVALLYHLGQEPLSGSNFARFREGNMANDDCVNIFVAAFNFQSMSGRLKHFGSSIGLPEPPRDFLVVTTHFYPRLEQCAEVWRNANLQKTGSLEAFQEKARLLLKWFKKVDMNSLGRLLIPVHQEAQLHWLLAVIYFKHGKITFIESWGANQDEYRATGDFSRLPTHKRIYENCRLLVFLLHTKYPQISESDPVKDPERWNANMLEISPQRNGYDCGFYVLMSIFHLLSFDSINHAEIPAALRLHGATMNYTRLILAFTFVVYMEEYNKWEAHLKPSAEIEGKASHRSPSLTPELPPDPVPAITALEPAFELKETTPPKNSSDFVSNQPEPTFSPVASSVDGEDMLLPADEDLFTLPSPLANLSPPPRQTELPLRIEASPPGPVVQNAEAPLSWMAPRGFDFSCRCGDHGPDGLEFARGLEVIHCEKCSTWSHVSCQRFGRAAGLPKSTPFYCDRCVRMELPIPSAPKAGRKRTQRIELKVGMGALAKYGKYHYPVRLLLRLPRRQGWRVRFWRGCAYPPDVPPPDPEKAVTEDDLVDSLYGNQAARRRIRLGKYMHAHEIPVEEDLLANFQDQPFSPRLDAILSPYIDVLFAIFSKPFEQNLHIPSVQYVLASKKKDQTIPYAGDLNVKEQAEIMNWFCNTIPYAKDHLTDWVGSPAHAHAITIVIAALNEKELRLHRDFPSQESEVAQTTAMWKWAWQLQQHRGRIPAVDVDRECLGLLEQWMFESSDDTGLAGDEQWGLDAGHHQDRWVPYKGLPAAWSSYRSGFEDNAKYERGSDFSDDGLSEKEAPAPAPKPAPDRPRPRPKRKAKE</sequence>
<feature type="domain" description="Ubiquitin-like protease family profile" evidence="6">
    <location>
        <begin position="39"/>
        <end position="255"/>
    </location>
</feature>
<accession>A0AAD7HFY4</accession>
<evidence type="ECO:0000256" key="4">
    <source>
        <dbReference type="ARBA" id="ARBA00022807"/>
    </source>
</evidence>
<name>A0AAD7HFY4_9AGAR</name>
<keyword evidence="4" id="KW-0788">Thiol protease</keyword>
<dbReference type="GO" id="GO:0008234">
    <property type="term" value="F:cysteine-type peptidase activity"/>
    <property type="evidence" value="ECO:0007669"/>
    <property type="project" value="UniProtKB-KW"/>
</dbReference>